<evidence type="ECO:0000313" key="2">
    <source>
        <dbReference type="EMBL" id="RPE34215.1"/>
    </source>
</evidence>
<name>A0A3N4RTX5_9ACTN</name>
<protein>
    <recommendedName>
        <fullName evidence="4">Adhesin</fullName>
    </recommendedName>
</protein>
<dbReference type="AlphaFoldDB" id="A0A3N4RTX5"/>
<dbReference type="EMBL" id="RKQG01000001">
    <property type="protein sequence ID" value="RPE34215.1"/>
    <property type="molecule type" value="Genomic_DNA"/>
</dbReference>
<feature type="signal peptide" evidence="1">
    <location>
        <begin position="1"/>
        <end position="21"/>
    </location>
</feature>
<dbReference type="PROSITE" id="PS51257">
    <property type="entry name" value="PROKAR_LIPOPROTEIN"/>
    <property type="match status" value="1"/>
</dbReference>
<dbReference type="RefSeq" id="WP_123818180.1">
    <property type="nucleotide sequence ID" value="NZ_RKQG01000001.1"/>
</dbReference>
<sequence>MKRLMGAVAVVALLAVGAVGCGPWDDQKKTVSYEVPGQVTELEVDGQVGGIEVRAGDGPVQVVEKRTWRDQEPQSTHVLADGVLKLAYSCSQCGIGYRVRVPAGTVLRLKETTGGISLHGMAGDITARTVTGGVEASGLRAANVTLEAETGGVTARFAAAPTRAELRTDTGGVELTVPAGEAYAVDARARTGGTQVSVPSQAGAGRTLVAQANTGGVKVTTG</sequence>
<reference evidence="2 3" key="1">
    <citation type="submission" date="2018-11" db="EMBL/GenBank/DDBJ databases">
        <title>Sequencing the genomes of 1000 actinobacteria strains.</title>
        <authorList>
            <person name="Klenk H.-P."/>
        </authorList>
    </citation>
    <scope>NUCLEOTIDE SEQUENCE [LARGE SCALE GENOMIC DNA]</scope>
    <source>
        <strain evidence="2 3">DSM 44781</strain>
    </source>
</reference>
<evidence type="ECO:0000256" key="1">
    <source>
        <dbReference type="SAM" id="SignalP"/>
    </source>
</evidence>
<gene>
    <name evidence="2" type="ORF">EDD38_2530</name>
</gene>
<keyword evidence="1" id="KW-0732">Signal</keyword>
<proteinExistence type="predicted"/>
<comment type="caution">
    <text evidence="2">The sequence shown here is derived from an EMBL/GenBank/DDBJ whole genome shotgun (WGS) entry which is preliminary data.</text>
</comment>
<keyword evidence="3" id="KW-1185">Reference proteome</keyword>
<organism evidence="2 3">
    <name type="scientific">Kitasatospora cineracea</name>
    <dbReference type="NCBI Taxonomy" id="88074"/>
    <lineage>
        <taxon>Bacteria</taxon>
        <taxon>Bacillati</taxon>
        <taxon>Actinomycetota</taxon>
        <taxon>Actinomycetes</taxon>
        <taxon>Kitasatosporales</taxon>
        <taxon>Streptomycetaceae</taxon>
        <taxon>Kitasatospora</taxon>
    </lineage>
</organism>
<evidence type="ECO:0000313" key="3">
    <source>
        <dbReference type="Proteomes" id="UP000266906"/>
    </source>
</evidence>
<evidence type="ECO:0008006" key="4">
    <source>
        <dbReference type="Google" id="ProtNLM"/>
    </source>
</evidence>
<accession>A0A3N4RTX5</accession>
<dbReference type="Proteomes" id="UP000266906">
    <property type="component" value="Unassembled WGS sequence"/>
</dbReference>
<feature type="chain" id="PRO_5038859819" description="Adhesin" evidence="1">
    <location>
        <begin position="22"/>
        <end position="222"/>
    </location>
</feature>